<evidence type="ECO:0000256" key="4">
    <source>
        <dbReference type="SAM" id="MobiDB-lite"/>
    </source>
</evidence>
<feature type="compositionally biased region" description="Low complexity" evidence="4">
    <location>
        <begin position="22"/>
        <end position="32"/>
    </location>
</feature>
<feature type="compositionally biased region" description="Pro residues" evidence="4">
    <location>
        <begin position="1"/>
        <end position="21"/>
    </location>
</feature>
<dbReference type="Gene3D" id="2.30.30.380">
    <property type="entry name" value="Zn-finger domain of Sec23/24"/>
    <property type="match status" value="1"/>
</dbReference>
<protein>
    <recommendedName>
        <fullName evidence="11">Zinc finger Sec23/Sec24-type domain-containing protein</fullName>
    </recommendedName>
</protein>
<feature type="domain" description="Sec23/Sec24 helical" evidence="7">
    <location>
        <begin position="848"/>
        <end position="944"/>
    </location>
</feature>
<evidence type="ECO:0000259" key="7">
    <source>
        <dbReference type="Pfam" id="PF04815"/>
    </source>
</evidence>
<dbReference type="InterPro" id="IPR036175">
    <property type="entry name" value="Sec23/24_helical_dom_sf"/>
</dbReference>
<comment type="similarity">
    <text evidence="1">Belongs to the SEC23/SEC24 family. SEC24 subfamily.</text>
</comment>
<dbReference type="Gene3D" id="2.60.40.1670">
    <property type="entry name" value="beta-sandwich domain of Sec23/24"/>
    <property type="match status" value="1"/>
</dbReference>
<organism evidence="9 10">
    <name type="scientific">Oryza meyeriana var. granulata</name>
    <dbReference type="NCBI Taxonomy" id="110450"/>
    <lineage>
        <taxon>Eukaryota</taxon>
        <taxon>Viridiplantae</taxon>
        <taxon>Streptophyta</taxon>
        <taxon>Embryophyta</taxon>
        <taxon>Tracheophyta</taxon>
        <taxon>Spermatophyta</taxon>
        <taxon>Magnoliopsida</taxon>
        <taxon>Liliopsida</taxon>
        <taxon>Poales</taxon>
        <taxon>Poaceae</taxon>
        <taxon>BOP clade</taxon>
        <taxon>Oryzoideae</taxon>
        <taxon>Oryzeae</taxon>
        <taxon>Oryzinae</taxon>
        <taxon>Oryza</taxon>
        <taxon>Oryza meyeriana</taxon>
    </lineage>
</organism>
<accession>A0A6G1BIN5</accession>
<dbReference type="GO" id="GO:0030127">
    <property type="term" value="C:COPII vesicle coat"/>
    <property type="evidence" value="ECO:0007669"/>
    <property type="project" value="InterPro"/>
</dbReference>
<dbReference type="EMBL" id="SPHZ02000012">
    <property type="protein sequence ID" value="KAF0887918.1"/>
    <property type="molecule type" value="Genomic_DNA"/>
</dbReference>
<evidence type="ECO:0008006" key="11">
    <source>
        <dbReference type="Google" id="ProtNLM"/>
    </source>
</evidence>
<feature type="compositionally biased region" description="Pro residues" evidence="4">
    <location>
        <begin position="66"/>
        <end position="90"/>
    </location>
</feature>
<dbReference type="GO" id="GO:0006886">
    <property type="term" value="P:intracellular protein transport"/>
    <property type="evidence" value="ECO:0007669"/>
    <property type="project" value="InterPro"/>
</dbReference>
<dbReference type="Gene3D" id="3.40.50.410">
    <property type="entry name" value="von Willebrand factor, type A domain"/>
    <property type="match status" value="1"/>
</dbReference>
<dbReference type="InterPro" id="IPR012990">
    <property type="entry name" value="Beta-sandwich_Sec23_24"/>
</dbReference>
<keyword evidence="2" id="KW-0813">Transport</keyword>
<feature type="domain" description="Sec23/Sec24 trunk" evidence="6">
    <location>
        <begin position="508"/>
        <end position="748"/>
    </location>
</feature>
<dbReference type="InterPro" id="IPR036174">
    <property type="entry name" value="Znf_Sec23_Sec24_sf"/>
</dbReference>
<dbReference type="InterPro" id="IPR006900">
    <property type="entry name" value="Sec23/24_helical_dom"/>
</dbReference>
<feature type="region of interest" description="Disordered" evidence="4">
    <location>
        <begin position="324"/>
        <end position="344"/>
    </location>
</feature>
<evidence type="ECO:0000259" key="6">
    <source>
        <dbReference type="Pfam" id="PF04811"/>
    </source>
</evidence>
<dbReference type="Pfam" id="PF08033">
    <property type="entry name" value="Sec23_BS"/>
    <property type="match status" value="1"/>
</dbReference>
<evidence type="ECO:0000259" key="8">
    <source>
        <dbReference type="Pfam" id="PF08033"/>
    </source>
</evidence>
<evidence type="ECO:0000313" key="9">
    <source>
        <dbReference type="EMBL" id="KAF0887918.1"/>
    </source>
</evidence>
<dbReference type="InterPro" id="IPR029006">
    <property type="entry name" value="ADF-H/Gelsolin-like_dom_sf"/>
</dbReference>
<feature type="compositionally biased region" description="Low complexity" evidence="4">
    <location>
        <begin position="236"/>
        <end position="251"/>
    </location>
</feature>
<name>A0A6G1BIN5_9ORYZ</name>
<dbReference type="InterPro" id="IPR036465">
    <property type="entry name" value="vWFA_dom_sf"/>
</dbReference>
<dbReference type="SUPFAM" id="SSF82919">
    <property type="entry name" value="Zn-finger domain of Sec23/24"/>
    <property type="match status" value="1"/>
</dbReference>
<feature type="domain" description="Sec23/Sec24 beta-sandwich" evidence="8">
    <location>
        <begin position="753"/>
        <end position="837"/>
    </location>
</feature>
<dbReference type="GO" id="GO:0070971">
    <property type="term" value="C:endoplasmic reticulum exit site"/>
    <property type="evidence" value="ECO:0007669"/>
    <property type="project" value="TreeGrafter"/>
</dbReference>
<dbReference type="Pfam" id="PF04815">
    <property type="entry name" value="Sec23_helical"/>
    <property type="match status" value="1"/>
</dbReference>
<feature type="compositionally biased region" description="Low complexity" evidence="4">
    <location>
        <begin position="182"/>
        <end position="203"/>
    </location>
</feature>
<gene>
    <name evidence="9" type="ORF">E2562_005633</name>
</gene>
<dbReference type="SUPFAM" id="SSF82754">
    <property type="entry name" value="C-terminal, gelsolin-like domain of Sec23/24"/>
    <property type="match status" value="1"/>
</dbReference>
<dbReference type="Gene3D" id="3.40.20.10">
    <property type="entry name" value="Severin"/>
    <property type="match status" value="1"/>
</dbReference>
<dbReference type="Pfam" id="PF04810">
    <property type="entry name" value="zf-Sec23_Sec24"/>
    <property type="match status" value="1"/>
</dbReference>
<dbReference type="InterPro" id="IPR006895">
    <property type="entry name" value="Znf_Sec23_Sec24"/>
</dbReference>
<feature type="compositionally biased region" description="Pro residues" evidence="4">
    <location>
        <begin position="97"/>
        <end position="109"/>
    </location>
</feature>
<dbReference type="SUPFAM" id="SSF81811">
    <property type="entry name" value="Helical domain of Sec23/24"/>
    <property type="match status" value="1"/>
</dbReference>
<feature type="region of interest" description="Disordered" evidence="4">
    <location>
        <begin position="1"/>
        <end position="268"/>
    </location>
</feature>
<feature type="compositionally biased region" description="Pro residues" evidence="4">
    <location>
        <begin position="204"/>
        <end position="219"/>
    </location>
</feature>
<dbReference type="Gene3D" id="1.20.120.730">
    <property type="entry name" value="Sec23/Sec24 helical domain"/>
    <property type="match status" value="1"/>
</dbReference>
<evidence type="ECO:0000259" key="5">
    <source>
        <dbReference type="Pfam" id="PF04810"/>
    </source>
</evidence>
<keyword evidence="3" id="KW-0653">Protein transport</keyword>
<dbReference type="SUPFAM" id="SSF81995">
    <property type="entry name" value="beta-sandwich domain of Sec23/24"/>
    <property type="match status" value="1"/>
</dbReference>
<dbReference type="Proteomes" id="UP000479710">
    <property type="component" value="Unassembled WGS sequence"/>
</dbReference>
<dbReference type="AlphaFoldDB" id="A0A6G1BIN5"/>
<dbReference type="PANTHER" id="PTHR13803:SF4">
    <property type="entry name" value="SECRETORY 24CD, ISOFORM C"/>
    <property type="match status" value="1"/>
</dbReference>
<proteinExistence type="inferred from homology"/>
<dbReference type="SUPFAM" id="SSF53300">
    <property type="entry name" value="vWA-like"/>
    <property type="match status" value="1"/>
</dbReference>
<dbReference type="InterPro" id="IPR050550">
    <property type="entry name" value="SEC23_SEC24_subfamily"/>
</dbReference>
<dbReference type="GO" id="GO:0090110">
    <property type="term" value="P:COPII-coated vesicle cargo loading"/>
    <property type="evidence" value="ECO:0007669"/>
    <property type="project" value="TreeGrafter"/>
</dbReference>
<dbReference type="GO" id="GO:0008270">
    <property type="term" value="F:zinc ion binding"/>
    <property type="evidence" value="ECO:0007669"/>
    <property type="project" value="InterPro"/>
</dbReference>
<keyword evidence="10" id="KW-1185">Reference proteome</keyword>
<dbReference type="InterPro" id="IPR006896">
    <property type="entry name" value="Sec23/24_trunk_dom"/>
</dbReference>
<reference evidence="9 10" key="1">
    <citation type="submission" date="2019-11" db="EMBL/GenBank/DDBJ databases">
        <title>Whole genome sequence of Oryza granulata.</title>
        <authorList>
            <person name="Li W."/>
        </authorList>
    </citation>
    <scope>NUCLEOTIDE SEQUENCE [LARGE SCALE GENOMIC DNA]</scope>
    <source>
        <strain evidence="10">cv. Menghai</strain>
        <tissue evidence="9">Leaf</tissue>
    </source>
</reference>
<evidence type="ECO:0000256" key="2">
    <source>
        <dbReference type="ARBA" id="ARBA00022448"/>
    </source>
</evidence>
<dbReference type="PANTHER" id="PTHR13803">
    <property type="entry name" value="SEC24-RELATED PROTEIN"/>
    <property type="match status" value="1"/>
</dbReference>
<dbReference type="OrthoDB" id="49016at2759"/>
<dbReference type="InterPro" id="IPR036180">
    <property type="entry name" value="Gelsolin-like_dom_sf"/>
</dbReference>
<dbReference type="GO" id="GO:0000149">
    <property type="term" value="F:SNARE binding"/>
    <property type="evidence" value="ECO:0007669"/>
    <property type="project" value="TreeGrafter"/>
</dbReference>
<dbReference type="Pfam" id="PF04811">
    <property type="entry name" value="Sec23_trunk"/>
    <property type="match status" value="1"/>
</dbReference>
<sequence>MASPSRPPPPFAPQNPTPAPNPAASSLPASFSNLQISRAPPPFAPPGGGAAPPGNGPVSSSIRAPQVPPPGTRPFPGSPPPPSQSPPPFARPTAPGQQPPPPFGGPPGAIPSQPMQQQQRPAFGGPPSGPTPPQSQRAPFGGPPSAMSQPPPPFGGPQSSASQPPPFGGPPVAASQPPPFGRPSSAAAAAQSAPLGGAPFSAAQPPPFGGPPGAVPQPAPAGGLRPPFGGPPASSQQVPFGGPPQFGVPRPGTKPLPFGAQAAPASQPPAFMGVPGNALPFGPPGWQGQARPGVMSAGMQPMPGGMLPNALGQGMPSTPTMTYSPHAGAQVSTPSKIDPNQIPRPIPETSVIIFETRQGGQAAVPPAASSEFIVKDTGNCNPRLMRCTLNQIPCTGDILTTSAMPLALMVQPFALPHPSEEPIQLVDFGEMGPIRCSRCKAYINPFMRFIDQGKHFICNLCGFSNDTPREYLCNLGPDGRRRDADDRPELCRGTVEFIASKEFLVRDPMPAVYFFLIDVSMNAIQTGATAAACSAISQALSDFPEGPRTMVGIATFDSTIHFYSLKRDQQQPLMLIVPDIQDVYTPLQTDLILPISECRENLEQLLESIPNMFENNRVADSAFGAAMKASFLAMKSIGGKLLVFQSVLPSIGIASLSAREAEGRSNISTGDKEAHKLLQPVDKNLKTMALEFAEYQVCVDVFLTTQSYVDISSISVVPSTTGGRVYYYYPFSALSDPAKLFNDLRWNISRPQGFEAVMRVRCSQGLQVQDYSGNFCRRVPTDIDLPAIDSDKTIMVTFKHDDKLQENSECAFQCALLYTTVYGQRRIRVINLSLPCTNVLSNLFRYADLETQFTYVVKQAANAIPSTPLSQVRDQVTSTCINILQSYRKHCASVSSSGQLILPEALKLLPLYSLALIKSIGLRTEGRLDDRSYWVSVVSSISVLLAIPLVFPRMIALHDLTSRSDDDSLIPKPLTLNSENTLDFGIYLLENGEDGFVYVRNAVNPATLEQIFGVSSLAGVPNQLVLEQYDNELSRKVNEVVNEIRRQRCSYLRLRLCKHGDPSGDFFRSLLVEDKAPGGLSYVEFLVHVHRQIQSKMT</sequence>
<feature type="domain" description="Zinc finger Sec23/Sec24-type" evidence="5">
    <location>
        <begin position="433"/>
        <end position="471"/>
    </location>
</feature>
<evidence type="ECO:0000256" key="1">
    <source>
        <dbReference type="ARBA" id="ARBA00008334"/>
    </source>
</evidence>
<evidence type="ECO:0000256" key="3">
    <source>
        <dbReference type="ARBA" id="ARBA00022927"/>
    </source>
</evidence>
<comment type="caution">
    <text evidence="9">The sequence shown here is derived from an EMBL/GenBank/DDBJ whole genome shotgun (WGS) entry which is preliminary data.</text>
</comment>
<evidence type="ECO:0000313" key="10">
    <source>
        <dbReference type="Proteomes" id="UP000479710"/>
    </source>
</evidence>